<proteinExistence type="predicted"/>
<protein>
    <submittedName>
        <fullName evidence="4">Hpt domain-containing protein</fullName>
    </submittedName>
</protein>
<dbReference type="PROSITE" id="PS50894">
    <property type="entry name" value="HPT"/>
    <property type="match status" value="1"/>
</dbReference>
<accession>A0ABY5DK30</accession>
<evidence type="ECO:0000313" key="4">
    <source>
        <dbReference type="EMBL" id="UTC24221.1"/>
    </source>
</evidence>
<dbReference type="RefSeq" id="WP_258568006.1">
    <property type="nucleotide sequence ID" value="NZ_CP092900.1"/>
</dbReference>
<reference evidence="4 5" key="1">
    <citation type="journal article" date="2022" name="Nat. Microbiol.">
        <title>The microbiome of a bacterivorous marine choanoflagellate contains a resource-demanding obligate bacterial associate.</title>
        <authorList>
            <person name="Needham D.M."/>
            <person name="Poirier C."/>
            <person name="Bachy C."/>
            <person name="George E.E."/>
            <person name="Wilken S."/>
            <person name="Yung C.C.M."/>
            <person name="Limardo A.J."/>
            <person name="Morando M."/>
            <person name="Sudek L."/>
            <person name="Malmstrom R.R."/>
            <person name="Keeling P.J."/>
            <person name="Santoro A.E."/>
            <person name="Worden A.Z."/>
        </authorList>
    </citation>
    <scope>NUCLEOTIDE SEQUENCE [LARGE SCALE GENOMIC DNA]</scope>
    <source>
        <strain evidence="4 5">Comchoano-1</strain>
    </source>
</reference>
<keyword evidence="2" id="KW-0597">Phosphoprotein</keyword>
<dbReference type="InterPro" id="IPR036641">
    <property type="entry name" value="HPT_dom_sf"/>
</dbReference>
<dbReference type="InterPro" id="IPR008207">
    <property type="entry name" value="Sig_transdc_His_kin_Hpt_dom"/>
</dbReference>
<dbReference type="EMBL" id="CP092900">
    <property type="protein sequence ID" value="UTC24221.1"/>
    <property type="molecule type" value="Genomic_DNA"/>
</dbReference>
<dbReference type="Pfam" id="PF01627">
    <property type="entry name" value="Hpt"/>
    <property type="match status" value="1"/>
</dbReference>
<dbReference type="SUPFAM" id="SSF47226">
    <property type="entry name" value="Histidine-containing phosphotransfer domain, HPT domain"/>
    <property type="match status" value="1"/>
</dbReference>
<dbReference type="Gene3D" id="1.20.120.160">
    <property type="entry name" value="HPT domain"/>
    <property type="match status" value="1"/>
</dbReference>
<dbReference type="Proteomes" id="UP001055955">
    <property type="component" value="Chromosome"/>
</dbReference>
<organism evidence="4 5">
    <name type="scientific">Candidatus Comchoanobacter bicostacola</name>
    <dbReference type="NCBI Taxonomy" id="2919598"/>
    <lineage>
        <taxon>Bacteria</taxon>
        <taxon>Pseudomonadati</taxon>
        <taxon>Pseudomonadota</taxon>
        <taxon>Gammaproteobacteria</taxon>
        <taxon>Candidatus Comchoanobacterales</taxon>
        <taxon>Candidatus Comchoanobacteraceae</taxon>
        <taxon>Candidatus Comchoanobacter</taxon>
    </lineage>
</organism>
<feature type="modified residue" description="Phosphohistidine" evidence="2">
    <location>
        <position position="53"/>
    </location>
</feature>
<keyword evidence="1" id="KW-0902">Two-component regulatory system</keyword>
<evidence type="ECO:0000259" key="3">
    <source>
        <dbReference type="PROSITE" id="PS50894"/>
    </source>
</evidence>
<evidence type="ECO:0000313" key="5">
    <source>
        <dbReference type="Proteomes" id="UP001055955"/>
    </source>
</evidence>
<evidence type="ECO:0000256" key="2">
    <source>
        <dbReference type="PROSITE-ProRule" id="PRU00110"/>
    </source>
</evidence>
<evidence type="ECO:0000256" key="1">
    <source>
        <dbReference type="ARBA" id="ARBA00023012"/>
    </source>
</evidence>
<sequence length="101" mass="11515">MHIENSQLIALYGNLGSAQPIIDLFIKNSPELIKDLEKCIMLNAHSQLDDLCHKLIGQSRYIACKRIEEIAELLPTKSNIEKLNLLDELKIIISEIKHEHS</sequence>
<name>A0ABY5DK30_9GAMM</name>
<keyword evidence="5" id="KW-1185">Reference proteome</keyword>
<gene>
    <name evidence="4" type="ORF">MMH89_03160</name>
</gene>
<feature type="domain" description="HPt" evidence="3">
    <location>
        <begin position="14"/>
        <end position="101"/>
    </location>
</feature>